<dbReference type="Proteomes" id="UP000652219">
    <property type="component" value="Unassembled WGS sequence"/>
</dbReference>
<dbReference type="EMBL" id="WIGN01000007">
    <property type="protein sequence ID" value="KAF6819957.1"/>
    <property type="molecule type" value="Genomic_DNA"/>
</dbReference>
<accession>A0A8H6JV62</accession>
<organism evidence="2 3">
    <name type="scientific">Colletotrichum sojae</name>
    <dbReference type="NCBI Taxonomy" id="2175907"/>
    <lineage>
        <taxon>Eukaryota</taxon>
        <taxon>Fungi</taxon>
        <taxon>Dikarya</taxon>
        <taxon>Ascomycota</taxon>
        <taxon>Pezizomycotina</taxon>
        <taxon>Sordariomycetes</taxon>
        <taxon>Hypocreomycetidae</taxon>
        <taxon>Glomerellales</taxon>
        <taxon>Glomerellaceae</taxon>
        <taxon>Colletotrichum</taxon>
        <taxon>Colletotrichum orchidearum species complex</taxon>
    </lineage>
</organism>
<feature type="transmembrane region" description="Helical" evidence="1">
    <location>
        <begin position="141"/>
        <end position="169"/>
    </location>
</feature>
<evidence type="ECO:0000256" key="1">
    <source>
        <dbReference type="SAM" id="Phobius"/>
    </source>
</evidence>
<keyword evidence="1" id="KW-0472">Membrane</keyword>
<comment type="caution">
    <text evidence="2">The sequence shown here is derived from an EMBL/GenBank/DDBJ whole genome shotgun (WGS) entry which is preliminary data.</text>
</comment>
<name>A0A8H6JV62_9PEZI</name>
<keyword evidence="1" id="KW-1133">Transmembrane helix</keyword>
<evidence type="ECO:0000313" key="3">
    <source>
        <dbReference type="Proteomes" id="UP000652219"/>
    </source>
</evidence>
<reference evidence="2 3" key="1">
    <citation type="journal article" date="2020" name="Phytopathology">
        <title>Genome Sequence Resources of Colletotrichum truncatum, C. plurivorum, C. musicola, and C. sojae: Four Species Pathogenic to Soybean (Glycine max).</title>
        <authorList>
            <person name="Rogerio F."/>
            <person name="Boufleur T.R."/>
            <person name="Ciampi-Guillardi M."/>
            <person name="Sukno S.A."/>
            <person name="Thon M.R."/>
            <person name="Massola Junior N.S."/>
            <person name="Baroncelli R."/>
        </authorList>
    </citation>
    <scope>NUCLEOTIDE SEQUENCE [LARGE SCALE GENOMIC DNA]</scope>
    <source>
        <strain evidence="2 3">LFN0009</strain>
    </source>
</reference>
<evidence type="ECO:0000313" key="2">
    <source>
        <dbReference type="EMBL" id="KAF6819957.1"/>
    </source>
</evidence>
<sequence>MHRYQQASQSPATTAWPVPSIRSVFEIPAALSPNPFRRLELAEELTIDTWPGQVYHCYQVSRYAESPYGKLEDDESQKVVPKSSSTLRTGVWARALVWLASCAFAQTKRRGEVAASAISTALDRRREELKSWWISRRANHYLAPLVVFPVVVGVLLGLMLNLMLVQYLLADEEAPPVYVLIHECRTCSHEPVPASAVSKSIAKCGGSFLVDGLQPAEGARGGEHGPLSSLSVTAGTIRELGPRQWQSRRWTTARSAL</sequence>
<protein>
    <submittedName>
        <fullName evidence="2">Uncharacterized protein</fullName>
    </submittedName>
</protein>
<proteinExistence type="predicted"/>
<gene>
    <name evidence="2" type="ORF">CSOJ01_01025</name>
</gene>
<keyword evidence="1" id="KW-0812">Transmembrane</keyword>
<keyword evidence="3" id="KW-1185">Reference proteome</keyword>
<dbReference type="AlphaFoldDB" id="A0A8H6JV62"/>